<evidence type="ECO:0000313" key="4">
    <source>
        <dbReference type="Proteomes" id="UP000244069"/>
    </source>
</evidence>
<dbReference type="InterPro" id="IPR011051">
    <property type="entry name" value="RmlC_Cupin_sf"/>
</dbReference>
<dbReference type="PROSITE" id="PS50943">
    <property type="entry name" value="HTH_CROC1"/>
    <property type="match status" value="1"/>
</dbReference>
<evidence type="ECO:0000256" key="1">
    <source>
        <dbReference type="ARBA" id="ARBA00023125"/>
    </source>
</evidence>
<dbReference type="OrthoDB" id="9814751at2"/>
<dbReference type="SMART" id="SM00530">
    <property type="entry name" value="HTH_XRE"/>
    <property type="match status" value="1"/>
</dbReference>
<dbReference type="AlphaFoldDB" id="A0A2T6ACK8"/>
<dbReference type="EMBL" id="QBKN01000028">
    <property type="protein sequence ID" value="PTX41548.1"/>
    <property type="molecule type" value="Genomic_DNA"/>
</dbReference>
<dbReference type="Pfam" id="PF01381">
    <property type="entry name" value="HTH_3"/>
    <property type="match status" value="1"/>
</dbReference>
<dbReference type="CDD" id="cd02209">
    <property type="entry name" value="cupin_XRE_C"/>
    <property type="match status" value="1"/>
</dbReference>
<accession>A0A2T6ACK8</accession>
<evidence type="ECO:0000313" key="3">
    <source>
        <dbReference type="EMBL" id="PTX41548.1"/>
    </source>
</evidence>
<dbReference type="Pfam" id="PF07883">
    <property type="entry name" value="Cupin_2"/>
    <property type="match status" value="1"/>
</dbReference>
<dbReference type="InterPro" id="IPR013096">
    <property type="entry name" value="Cupin_2"/>
</dbReference>
<keyword evidence="4" id="KW-1185">Reference proteome</keyword>
<dbReference type="GO" id="GO:0005829">
    <property type="term" value="C:cytosol"/>
    <property type="evidence" value="ECO:0007669"/>
    <property type="project" value="TreeGrafter"/>
</dbReference>
<feature type="domain" description="HTH cro/C1-type" evidence="2">
    <location>
        <begin position="20"/>
        <end position="74"/>
    </location>
</feature>
<dbReference type="InterPro" id="IPR010982">
    <property type="entry name" value="Lambda_DNA-bd_dom_sf"/>
</dbReference>
<dbReference type="CDD" id="cd00093">
    <property type="entry name" value="HTH_XRE"/>
    <property type="match status" value="1"/>
</dbReference>
<dbReference type="SUPFAM" id="SSF47413">
    <property type="entry name" value="lambda repressor-like DNA-binding domains"/>
    <property type="match status" value="1"/>
</dbReference>
<proteinExistence type="predicted"/>
<protein>
    <submittedName>
        <fullName evidence="3">XRE family transcriptional regulator</fullName>
    </submittedName>
</protein>
<name>A0A2T6ACK8_9RHOB</name>
<reference evidence="3 4" key="1">
    <citation type="submission" date="2018-04" db="EMBL/GenBank/DDBJ databases">
        <title>Genomic Encyclopedia of Archaeal and Bacterial Type Strains, Phase II (KMG-II): from individual species to whole genera.</title>
        <authorList>
            <person name="Goeker M."/>
        </authorList>
    </citation>
    <scope>NUCLEOTIDE SEQUENCE [LARGE SCALE GENOMIC DNA]</scope>
    <source>
        <strain evidence="3 4">DSM 29329</strain>
    </source>
</reference>
<dbReference type="RefSeq" id="WP_107978254.1">
    <property type="nucleotide sequence ID" value="NZ_BMEZ01000026.1"/>
</dbReference>
<organism evidence="3 4">
    <name type="scientific">Allosediminivita pacifica</name>
    <dbReference type="NCBI Taxonomy" id="1267769"/>
    <lineage>
        <taxon>Bacteria</taxon>
        <taxon>Pseudomonadati</taxon>
        <taxon>Pseudomonadota</taxon>
        <taxon>Alphaproteobacteria</taxon>
        <taxon>Rhodobacterales</taxon>
        <taxon>Paracoccaceae</taxon>
        <taxon>Allosediminivita</taxon>
    </lineage>
</organism>
<dbReference type="Gene3D" id="1.10.260.40">
    <property type="entry name" value="lambda repressor-like DNA-binding domains"/>
    <property type="match status" value="1"/>
</dbReference>
<dbReference type="PANTHER" id="PTHR46797:SF25">
    <property type="entry name" value="TRANSCRIPTIONAL REGULATOR"/>
    <property type="match status" value="1"/>
</dbReference>
<evidence type="ECO:0000259" key="2">
    <source>
        <dbReference type="PROSITE" id="PS50943"/>
    </source>
</evidence>
<dbReference type="Proteomes" id="UP000244069">
    <property type="component" value="Unassembled WGS sequence"/>
</dbReference>
<dbReference type="InterPro" id="IPR050807">
    <property type="entry name" value="TransReg_Diox_bact_type"/>
</dbReference>
<dbReference type="PANTHER" id="PTHR46797">
    <property type="entry name" value="HTH-TYPE TRANSCRIPTIONAL REGULATOR"/>
    <property type="match status" value="1"/>
</dbReference>
<dbReference type="GO" id="GO:0003700">
    <property type="term" value="F:DNA-binding transcription factor activity"/>
    <property type="evidence" value="ECO:0007669"/>
    <property type="project" value="TreeGrafter"/>
</dbReference>
<dbReference type="GO" id="GO:0003677">
    <property type="term" value="F:DNA binding"/>
    <property type="evidence" value="ECO:0007669"/>
    <property type="project" value="UniProtKB-KW"/>
</dbReference>
<sequence length="222" mass="24038">MTESGQDNEQAERPAIGGKLRARRRELKLTLRDVAEGAGLSTGFISQAERDIAVPSLTSLHNICRVLQMPVQAVLPDAIPAPEASRRAERPLLKLKAESSATGYERVSTTFPGSTLSSVIIHEAPGYRSEPQTHEGEELFFILEGSVTVELEGEQFVLEAGDSLHFSSRRLHSTWNHTDTTATIMHTCTMDVFGDRIAAEADVPGVHAGHEEARVAAAEAGK</sequence>
<dbReference type="InterPro" id="IPR001387">
    <property type="entry name" value="Cro/C1-type_HTH"/>
</dbReference>
<dbReference type="Gene3D" id="2.60.120.10">
    <property type="entry name" value="Jelly Rolls"/>
    <property type="match status" value="1"/>
</dbReference>
<dbReference type="InterPro" id="IPR014710">
    <property type="entry name" value="RmlC-like_jellyroll"/>
</dbReference>
<comment type="caution">
    <text evidence="3">The sequence shown here is derived from an EMBL/GenBank/DDBJ whole genome shotgun (WGS) entry which is preliminary data.</text>
</comment>
<dbReference type="SUPFAM" id="SSF51182">
    <property type="entry name" value="RmlC-like cupins"/>
    <property type="match status" value="1"/>
</dbReference>
<keyword evidence="1" id="KW-0238">DNA-binding</keyword>
<gene>
    <name evidence="3" type="ORF">C8N44_12832</name>
</gene>